<organism evidence="1 2">
    <name type="scientific">Rhizophagus irregularis</name>
    <dbReference type="NCBI Taxonomy" id="588596"/>
    <lineage>
        <taxon>Eukaryota</taxon>
        <taxon>Fungi</taxon>
        <taxon>Fungi incertae sedis</taxon>
        <taxon>Mucoromycota</taxon>
        <taxon>Glomeromycotina</taxon>
        <taxon>Glomeromycetes</taxon>
        <taxon>Glomerales</taxon>
        <taxon>Glomeraceae</taxon>
        <taxon>Rhizophagus</taxon>
    </lineage>
</organism>
<dbReference type="VEuPathDB" id="FungiDB:FUN_010647"/>
<accession>A0A2N1M3V6</accession>
<evidence type="ECO:0000313" key="2">
    <source>
        <dbReference type="Proteomes" id="UP000233469"/>
    </source>
</evidence>
<reference evidence="1 2" key="2">
    <citation type="submission" date="2017-10" db="EMBL/GenBank/DDBJ databases">
        <title>Extensive intraspecific genome diversity in a model arbuscular mycorrhizal fungus.</title>
        <authorList>
            <person name="Chen E.C.H."/>
            <person name="Morin E."/>
            <person name="Baudet D."/>
            <person name="Noel J."/>
            <person name="Ndikumana S."/>
            <person name="Charron P."/>
            <person name="St-Onge C."/>
            <person name="Giorgi J."/>
            <person name="Grigoriev I.V."/>
            <person name="Roux C."/>
            <person name="Martin F.M."/>
            <person name="Corradi N."/>
        </authorList>
    </citation>
    <scope>NUCLEOTIDE SEQUENCE [LARGE SCALE GENOMIC DNA]</scope>
    <source>
        <strain evidence="1 2">C2</strain>
    </source>
</reference>
<evidence type="ECO:0000313" key="1">
    <source>
        <dbReference type="EMBL" id="PKK56309.1"/>
    </source>
</evidence>
<protein>
    <submittedName>
        <fullName evidence="1">Uncharacterized protein</fullName>
    </submittedName>
</protein>
<name>A0A2N1M3V6_9GLOM</name>
<gene>
    <name evidence="1" type="ORF">RhiirC2_800297</name>
</gene>
<sequence length="210" mass="24119">MVIEALQELVHIRPELKGKKVYFFPTLDKYFEGILLYDAKEKKAYVYSIKNDHKYETFSKWITGLKKQGLFKGYKSALTTIFLEPNPTSIPIASILQILLGGKFIGTIVQEINKEVDLPFPIKAMKRTLNEIDTLIQHIFFLKVCYGQSTIGFENVVRIRGNQLVSNTQEHAVLAILENKGQSDEVYRHINCMLVVKNSNVCENCQKKFL</sequence>
<dbReference type="VEuPathDB" id="FungiDB:RhiirA1_477396"/>
<dbReference type="AlphaFoldDB" id="A0A2N1M3V6"/>
<comment type="caution">
    <text evidence="1">The sequence shown here is derived from an EMBL/GenBank/DDBJ whole genome shotgun (WGS) entry which is preliminary data.</text>
</comment>
<proteinExistence type="predicted"/>
<dbReference type="EMBL" id="LLXL01005837">
    <property type="protein sequence ID" value="PKK56309.1"/>
    <property type="molecule type" value="Genomic_DNA"/>
</dbReference>
<dbReference type="Proteomes" id="UP000233469">
    <property type="component" value="Unassembled WGS sequence"/>
</dbReference>
<reference evidence="1 2" key="1">
    <citation type="submission" date="2016-04" db="EMBL/GenBank/DDBJ databases">
        <title>Genome analyses suggest a sexual origin of heterokaryosis in a supposedly ancient asexual fungus.</title>
        <authorList>
            <person name="Ropars J."/>
            <person name="Sedzielewska K."/>
            <person name="Noel J."/>
            <person name="Charron P."/>
            <person name="Farinelli L."/>
            <person name="Marton T."/>
            <person name="Kruger M."/>
            <person name="Pelin A."/>
            <person name="Brachmann A."/>
            <person name="Corradi N."/>
        </authorList>
    </citation>
    <scope>NUCLEOTIDE SEQUENCE [LARGE SCALE GENOMIC DNA]</scope>
    <source>
        <strain evidence="1 2">C2</strain>
    </source>
</reference>